<evidence type="ECO:0000256" key="4">
    <source>
        <dbReference type="HAMAP-Rule" id="MF_00171"/>
    </source>
</evidence>
<dbReference type="Proteomes" id="UP000270673">
    <property type="component" value="Chromosome"/>
</dbReference>
<evidence type="ECO:0000256" key="7">
    <source>
        <dbReference type="RuleBase" id="RU003792"/>
    </source>
</evidence>
<comment type="subunit">
    <text evidence="4">Homodimer.</text>
</comment>
<protein>
    <recommendedName>
        <fullName evidence="4">tRNA pseudouridine synthase A</fullName>
        <ecNumber evidence="4">5.4.99.12</ecNumber>
    </recommendedName>
    <alternativeName>
        <fullName evidence="4">tRNA pseudouridine(38-40) synthase</fullName>
    </alternativeName>
    <alternativeName>
        <fullName evidence="4">tRNA pseudouridylate synthase I</fullName>
    </alternativeName>
    <alternativeName>
        <fullName evidence="4">tRNA-uridine isomerase I</fullName>
    </alternativeName>
</protein>
<evidence type="ECO:0000256" key="3">
    <source>
        <dbReference type="ARBA" id="ARBA00023235"/>
    </source>
</evidence>
<dbReference type="Gene3D" id="3.30.70.660">
    <property type="entry name" value="Pseudouridine synthase I, catalytic domain, C-terminal subdomain"/>
    <property type="match status" value="1"/>
</dbReference>
<dbReference type="CDD" id="cd02570">
    <property type="entry name" value="PseudoU_synth_EcTruA"/>
    <property type="match status" value="1"/>
</dbReference>
<evidence type="ECO:0000259" key="8">
    <source>
        <dbReference type="Pfam" id="PF01416"/>
    </source>
</evidence>
<dbReference type="HAMAP" id="MF_00171">
    <property type="entry name" value="TruA"/>
    <property type="match status" value="1"/>
</dbReference>
<keyword evidence="3 4" id="KW-0413">Isomerase</keyword>
<dbReference type="GO" id="GO:0003723">
    <property type="term" value="F:RNA binding"/>
    <property type="evidence" value="ECO:0007669"/>
    <property type="project" value="InterPro"/>
</dbReference>
<evidence type="ECO:0000313" key="10">
    <source>
        <dbReference type="Proteomes" id="UP000270673"/>
    </source>
</evidence>
<organism evidence="9 10">
    <name type="scientific">Butyricimonas faecalis</name>
    <dbReference type="NCBI Taxonomy" id="2093856"/>
    <lineage>
        <taxon>Bacteria</taxon>
        <taxon>Pseudomonadati</taxon>
        <taxon>Bacteroidota</taxon>
        <taxon>Bacteroidia</taxon>
        <taxon>Bacteroidales</taxon>
        <taxon>Odoribacteraceae</taxon>
        <taxon>Butyricimonas</taxon>
    </lineage>
</organism>
<dbReference type="SUPFAM" id="SSF55120">
    <property type="entry name" value="Pseudouridine synthase"/>
    <property type="match status" value="1"/>
</dbReference>
<dbReference type="NCBIfam" id="TIGR00071">
    <property type="entry name" value="hisT_truA"/>
    <property type="match status" value="1"/>
</dbReference>
<sequence length="248" mass="28482">MHRYFIELAYNGSGYNGWQIQPNAPSVQETINHALSLLLKQEINVTGAGRTDTGVHASFFVAHFESDIVIPHTKALVDKLNRFLGKNIAIKDIYAVLPDMHARFSAISRTYKYYIDKNKNPFTYPFSYRPHPLPDIRLMNEACERLMRYEDFTSFSKLHTDVKTNICHIMEANWEETDEQLVFTIKADRFLRNMVRAIVGTLLDVGQGRITLEQFQQIIESKDRCKAGTSVPGNALFLCDIEYPPCKL</sequence>
<keyword evidence="2 4" id="KW-0819">tRNA processing</keyword>
<name>A0A3S9VQ26_9BACT</name>
<dbReference type="InterPro" id="IPR020095">
    <property type="entry name" value="PsdUridine_synth_TruA_C"/>
</dbReference>
<dbReference type="InterPro" id="IPR020094">
    <property type="entry name" value="TruA/RsuA/RluB/E/F_N"/>
</dbReference>
<feature type="domain" description="Pseudouridine synthase I TruA alpha/beta" evidence="8">
    <location>
        <begin position="150"/>
        <end position="244"/>
    </location>
</feature>
<evidence type="ECO:0000256" key="1">
    <source>
        <dbReference type="ARBA" id="ARBA00009375"/>
    </source>
</evidence>
<dbReference type="AlphaFoldDB" id="A0A3S9VQ26"/>
<keyword evidence="10" id="KW-1185">Reference proteome</keyword>
<comment type="function">
    <text evidence="4">Formation of pseudouridine at positions 38, 39 and 40 in the anticodon stem and loop of transfer RNAs.</text>
</comment>
<dbReference type="Gene3D" id="3.30.70.580">
    <property type="entry name" value="Pseudouridine synthase I, catalytic domain, N-terminal subdomain"/>
    <property type="match status" value="1"/>
</dbReference>
<dbReference type="RefSeq" id="WP_106624843.1">
    <property type="nucleotide sequence ID" value="NZ_CP032819.1"/>
</dbReference>
<evidence type="ECO:0000256" key="2">
    <source>
        <dbReference type="ARBA" id="ARBA00022694"/>
    </source>
</evidence>
<dbReference type="EMBL" id="CP032819">
    <property type="protein sequence ID" value="AZS28663.1"/>
    <property type="molecule type" value="Genomic_DNA"/>
</dbReference>
<evidence type="ECO:0000256" key="5">
    <source>
        <dbReference type="PIRSR" id="PIRSR001430-1"/>
    </source>
</evidence>
<dbReference type="GO" id="GO:0031119">
    <property type="term" value="P:tRNA pseudouridine synthesis"/>
    <property type="evidence" value="ECO:0007669"/>
    <property type="project" value="UniProtKB-UniRule"/>
</dbReference>
<accession>A0A3S9VQ26</accession>
<dbReference type="KEGG" id="buy:D8S85_03245"/>
<dbReference type="InterPro" id="IPR020097">
    <property type="entry name" value="PsdUridine_synth_TruA_a/b_dom"/>
</dbReference>
<feature type="binding site" evidence="4 6">
    <location>
        <position position="111"/>
    </location>
    <ligand>
        <name>substrate</name>
    </ligand>
</feature>
<feature type="active site" description="Nucleophile" evidence="4 5">
    <location>
        <position position="52"/>
    </location>
</feature>
<dbReference type="EC" id="5.4.99.12" evidence="4"/>
<dbReference type="PIRSF" id="PIRSF001430">
    <property type="entry name" value="tRNA_psdUrid_synth"/>
    <property type="match status" value="1"/>
</dbReference>
<reference evidence="9 10" key="1">
    <citation type="submission" date="2018-10" db="EMBL/GenBank/DDBJ databases">
        <title>Butyricimonas faecalis sp. nov., isolated from human faeces and emended description of the genus Butyricimonas.</title>
        <authorList>
            <person name="Le Roy T."/>
            <person name="Van der Smissen P."/>
            <person name="Paquot A."/>
            <person name="Delzenne N."/>
            <person name="Muccioli G."/>
            <person name="Collet J.-F."/>
            <person name="Cani P.D."/>
        </authorList>
    </citation>
    <scope>NUCLEOTIDE SEQUENCE [LARGE SCALE GENOMIC DNA]</scope>
    <source>
        <strain evidence="9 10">H184</strain>
    </source>
</reference>
<dbReference type="InterPro" id="IPR001406">
    <property type="entry name" value="PsdUridine_synth_TruA"/>
</dbReference>
<proteinExistence type="inferred from homology"/>
<dbReference type="GO" id="GO:0160147">
    <property type="term" value="F:tRNA pseudouridine(38-40) synthase activity"/>
    <property type="evidence" value="ECO:0007669"/>
    <property type="project" value="UniProtKB-EC"/>
</dbReference>
<dbReference type="Pfam" id="PF01416">
    <property type="entry name" value="PseudoU_synth_1"/>
    <property type="match status" value="1"/>
</dbReference>
<evidence type="ECO:0000313" key="9">
    <source>
        <dbReference type="EMBL" id="AZS28663.1"/>
    </source>
</evidence>
<comment type="similarity">
    <text evidence="1 4 7">Belongs to the tRNA pseudouridine synthase TruA family.</text>
</comment>
<gene>
    <name evidence="4 9" type="primary">truA</name>
    <name evidence="9" type="ORF">D8S85_03245</name>
</gene>
<dbReference type="PANTHER" id="PTHR11142:SF0">
    <property type="entry name" value="TRNA PSEUDOURIDINE SYNTHASE-LIKE 1"/>
    <property type="match status" value="1"/>
</dbReference>
<comment type="caution">
    <text evidence="4">Lacks conserved residue(s) required for the propagation of feature annotation.</text>
</comment>
<dbReference type="FunFam" id="3.30.70.580:FF:000001">
    <property type="entry name" value="tRNA pseudouridine synthase A"/>
    <property type="match status" value="1"/>
</dbReference>
<dbReference type="OrthoDB" id="9811823at2"/>
<dbReference type="PANTHER" id="PTHR11142">
    <property type="entry name" value="PSEUDOURIDYLATE SYNTHASE"/>
    <property type="match status" value="1"/>
</dbReference>
<evidence type="ECO:0000256" key="6">
    <source>
        <dbReference type="PIRSR" id="PIRSR001430-2"/>
    </source>
</evidence>
<dbReference type="InterPro" id="IPR020103">
    <property type="entry name" value="PsdUridine_synth_cat_dom_sf"/>
</dbReference>
<comment type="catalytic activity">
    <reaction evidence="4 7">
        <text>uridine(38/39/40) in tRNA = pseudouridine(38/39/40) in tRNA</text>
        <dbReference type="Rhea" id="RHEA:22376"/>
        <dbReference type="Rhea" id="RHEA-COMP:10085"/>
        <dbReference type="Rhea" id="RHEA-COMP:10087"/>
        <dbReference type="ChEBI" id="CHEBI:65314"/>
        <dbReference type="ChEBI" id="CHEBI:65315"/>
        <dbReference type="EC" id="5.4.99.12"/>
    </reaction>
</comment>